<keyword evidence="1" id="KW-0472">Membrane</keyword>
<feature type="transmembrane region" description="Helical" evidence="1">
    <location>
        <begin position="181"/>
        <end position="200"/>
    </location>
</feature>
<feature type="transmembrane region" description="Helical" evidence="1">
    <location>
        <begin position="68"/>
        <end position="85"/>
    </location>
</feature>
<dbReference type="EMBL" id="CP136921">
    <property type="protein sequence ID" value="WOO32453.1"/>
    <property type="molecule type" value="Genomic_DNA"/>
</dbReference>
<dbReference type="Pfam" id="PF05940">
    <property type="entry name" value="NnrS"/>
    <property type="match status" value="1"/>
</dbReference>
<dbReference type="InterPro" id="IPR010266">
    <property type="entry name" value="NnrS"/>
</dbReference>
<evidence type="ECO:0000313" key="2">
    <source>
        <dbReference type="EMBL" id="WOO32453.1"/>
    </source>
</evidence>
<proteinExistence type="predicted"/>
<accession>A0ABZ0J3P7</accession>
<feature type="transmembrane region" description="Helical" evidence="1">
    <location>
        <begin position="271"/>
        <end position="291"/>
    </location>
</feature>
<feature type="transmembrane region" description="Helical" evidence="1">
    <location>
        <begin position="297"/>
        <end position="317"/>
    </location>
</feature>
<dbReference type="Proteomes" id="UP001303211">
    <property type="component" value="Chromosome"/>
</dbReference>
<sequence>MQLHQISDKPQPAAVLPGWPVLRLGFRPFYLASALLACLSVPVWAAVFLGYFDMKLELSPLLWHGHEMLFGFAAGVIAGFLLTAVKAWTGLETARGPLLGTLALVWVAARIAALVAPYPVFMGLDMALLPAVALVLLRVLIKSGNKRNIPLVSLLVLMSIANLVFHLSVLGAIAVPAVAPLYAQLALVIMVICVMTGRVVPMFTKNVTPGLVINVSRRFELTLLTVTAATLALWVLGAPAPLVGVLSAVAAVLHAARLWQWHPRVTLKRPILWILHASYAWMPMGFALLALAQWGLVGVSLAVHAFAIGVIGGLIIGMITRTARGHTGRPLLASRGEVVAYALVLLAAVARVLVPALQPAWYAYAVEAAACLWAVAFAIYLVIYTPWLTQTRLDGKDG</sequence>
<feature type="transmembrane region" description="Helical" evidence="1">
    <location>
        <begin position="97"/>
        <end position="115"/>
    </location>
</feature>
<feature type="transmembrane region" description="Helical" evidence="1">
    <location>
        <begin position="338"/>
        <end position="354"/>
    </location>
</feature>
<keyword evidence="1" id="KW-0812">Transmembrane</keyword>
<evidence type="ECO:0000256" key="1">
    <source>
        <dbReference type="SAM" id="Phobius"/>
    </source>
</evidence>
<dbReference type="RefSeq" id="WP_317701912.1">
    <property type="nucleotide sequence ID" value="NZ_CP136921.1"/>
</dbReference>
<feature type="transmembrane region" description="Helical" evidence="1">
    <location>
        <begin position="221"/>
        <end position="236"/>
    </location>
</feature>
<evidence type="ECO:0000313" key="3">
    <source>
        <dbReference type="Proteomes" id="UP001303211"/>
    </source>
</evidence>
<reference evidence="2 3" key="1">
    <citation type="submission" date="2023-03" db="EMBL/GenBank/DDBJ databases">
        <title>Diaphorobacter basophil sp. nov., isolated from a sewage-treatment plant.</title>
        <authorList>
            <person name="Yang K."/>
        </authorList>
    </citation>
    <scope>NUCLEOTIDE SEQUENCE [LARGE SCALE GENOMIC DNA]</scope>
    <source>
        <strain evidence="2 3">Y-1</strain>
    </source>
</reference>
<feature type="transmembrane region" description="Helical" evidence="1">
    <location>
        <begin position="360"/>
        <end position="383"/>
    </location>
</feature>
<keyword evidence="1" id="KW-1133">Transmembrane helix</keyword>
<feature type="transmembrane region" description="Helical" evidence="1">
    <location>
        <begin position="121"/>
        <end position="140"/>
    </location>
</feature>
<protein>
    <submittedName>
        <fullName evidence="2">NnrS family protein</fullName>
    </submittedName>
</protein>
<gene>
    <name evidence="2" type="ORF">P4826_19070</name>
</gene>
<feature type="transmembrane region" description="Helical" evidence="1">
    <location>
        <begin position="152"/>
        <end position="175"/>
    </location>
</feature>
<feature type="transmembrane region" description="Helical" evidence="1">
    <location>
        <begin position="242"/>
        <end position="259"/>
    </location>
</feature>
<feature type="transmembrane region" description="Helical" evidence="1">
    <location>
        <begin position="29"/>
        <end position="52"/>
    </location>
</feature>
<keyword evidence="3" id="KW-1185">Reference proteome</keyword>
<name>A0ABZ0J3P7_9BURK</name>
<organism evidence="2 3">
    <name type="scientific">Diaphorobacter limosus</name>
    <dbReference type="NCBI Taxonomy" id="3036128"/>
    <lineage>
        <taxon>Bacteria</taxon>
        <taxon>Pseudomonadati</taxon>
        <taxon>Pseudomonadota</taxon>
        <taxon>Betaproteobacteria</taxon>
        <taxon>Burkholderiales</taxon>
        <taxon>Comamonadaceae</taxon>
        <taxon>Diaphorobacter</taxon>
    </lineage>
</organism>